<dbReference type="PANTHER" id="PTHR43156">
    <property type="entry name" value="STAGE II SPORULATION PROTEIN E-RELATED"/>
    <property type="match status" value="1"/>
</dbReference>
<dbReference type="InterPro" id="IPR001932">
    <property type="entry name" value="PPM-type_phosphatase-like_dom"/>
</dbReference>
<evidence type="ECO:0000313" key="4">
    <source>
        <dbReference type="Proteomes" id="UP000295357"/>
    </source>
</evidence>
<gene>
    <name evidence="3" type="ORF">DFR39_102435</name>
</gene>
<evidence type="ECO:0000259" key="2">
    <source>
        <dbReference type="SMART" id="SM00331"/>
    </source>
</evidence>
<sequence>MPELAAPATYLSDCRPSFHPPCAGDLCQAVPAVNTEHSNEQVMELFGRHRDLISLPVVENGQPIGLINRNIFLSQMSRPFHREIYDRKSCIAFMDKEPLVVEADLPIEPLTQRAVSHGEKALSDGFIITREGQFLGVGHGLPLMRVVAQMQESRHRQIMHSIEYASVIQRSMLRTSREALARTGLDADLVWEPRDVVGGDFYQFSDTAEGWLATVADCTGHGVPGAFMTLIASISLSQAIEQHGPRDPAHLLGGLNRSIKQMLGQLDGQDQTAASDDGLDAACFWYERSRRSLRFAGAKTSLFVLHPGQAGVEMVDGERQGVGYVSTPIDHVWHNREVPLQAGSLVFVATDGLIDQIGGPKAIAFGKRRVRELLLAQRERSAAEINRAMQAALQEWQGSQHHRRDDLTFFCFRVQESV</sequence>
<comment type="caution">
    <text evidence="3">The sequence shown here is derived from an EMBL/GenBank/DDBJ whole genome shotgun (WGS) entry which is preliminary data.</text>
</comment>
<dbReference type="PANTHER" id="PTHR43156:SF9">
    <property type="entry name" value="HAMP DOMAIN-CONTAINING PROTEIN"/>
    <property type="match status" value="1"/>
</dbReference>
<dbReference type="SUPFAM" id="SSF54631">
    <property type="entry name" value="CBS-domain pair"/>
    <property type="match status" value="1"/>
</dbReference>
<dbReference type="InterPro" id="IPR036457">
    <property type="entry name" value="PPM-type-like_dom_sf"/>
</dbReference>
<keyword evidence="4" id="KW-1185">Reference proteome</keyword>
<evidence type="ECO:0000256" key="1">
    <source>
        <dbReference type="ARBA" id="ARBA00022801"/>
    </source>
</evidence>
<dbReference type="Pfam" id="PF00571">
    <property type="entry name" value="CBS"/>
    <property type="match status" value="1"/>
</dbReference>
<feature type="domain" description="PPM-type phosphatase" evidence="2">
    <location>
        <begin position="182"/>
        <end position="414"/>
    </location>
</feature>
<dbReference type="SMART" id="SM00331">
    <property type="entry name" value="PP2C_SIG"/>
    <property type="match status" value="1"/>
</dbReference>
<dbReference type="CDD" id="cd04598">
    <property type="entry name" value="CBS_pair_GGDEF_EAL"/>
    <property type="match status" value="1"/>
</dbReference>
<keyword evidence="1" id="KW-0378">Hydrolase</keyword>
<reference evidence="3 4" key="1">
    <citation type="submission" date="2019-03" db="EMBL/GenBank/DDBJ databases">
        <title>Genomic Encyclopedia of Type Strains, Phase IV (KMG-IV): sequencing the most valuable type-strain genomes for metagenomic binning, comparative biology and taxonomic classification.</title>
        <authorList>
            <person name="Goeker M."/>
        </authorList>
    </citation>
    <scope>NUCLEOTIDE SEQUENCE [LARGE SCALE GENOMIC DNA]</scope>
    <source>
        <strain evidence="3 4">DSM 25082</strain>
    </source>
</reference>
<dbReference type="EMBL" id="SNXE01000002">
    <property type="protein sequence ID" value="TDP12047.1"/>
    <property type="molecule type" value="Genomic_DNA"/>
</dbReference>
<dbReference type="GO" id="GO:0016791">
    <property type="term" value="F:phosphatase activity"/>
    <property type="evidence" value="ECO:0007669"/>
    <property type="project" value="TreeGrafter"/>
</dbReference>
<dbReference type="InterPro" id="IPR000644">
    <property type="entry name" value="CBS_dom"/>
</dbReference>
<dbReference type="Pfam" id="PF07228">
    <property type="entry name" value="SpoIIE"/>
    <property type="match status" value="1"/>
</dbReference>
<dbReference type="AlphaFoldDB" id="A0A4R6N9W9"/>
<proteinExistence type="predicted"/>
<dbReference type="OrthoDB" id="5496380at2"/>
<organism evidence="3 4">
    <name type="scientific">Roseateles asaccharophilus</name>
    <dbReference type="NCBI Taxonomy" id="582607"/>
    <lineage>
        <taxon>Bacteria</taxon>
        <taxon>Pseudomonadati</taxon>
        <taxon>Pseudomonadota</taxon>
        <taxon>Betaproteobacteria</taxon>
        <taxon>Burkholderiales</taxon>
        <taxon>Sphaerotilaceae</taxon>
        <taxon>Roseateles</taxon>
    </lineage>
</organism>
<dbReference type="Proteomes" id="UP000295357">
    <property type="component" value="Unassembled WGS sequence"/>
</dbReference>
<accession>A0A4R6N9W9</accession>
<name>A0A4R6N9W9_9BURK</name>
<evidence type="ECO:0000313" key="3">
    <source>
        <dbReference type="EMBL" id="TDP12047.1"/>
    </source>
</evidence>
<dbReference type="Gene3D" id="3.60.40.10">
    <property type="entry name" value="PPM-type phosphatase domain"/>
    <property type="match status" value="1"/>
</dbReference>
<protein>
    <submittedName>
        <fullName evidence="3">Serine phosphatase RsbU (Regulator of sigma subunit)</fullName>
    </submittedName>
</protein>
<dbReference type="InterPro" id="IPR046342">
    <property type="entry name" value="CBS_dom_sf"/>
</dbReference>
<dbReference type="RefSeq" id="WP_133602798.1">
    <property type="nucleotide sequence ID" value="NZ_JAUFPJ010000002.1"/>
</dbReference>
<dbReference type="InterPro" id="IPR052016">
    <property type="entry name" value="Bact_Sigma-Reg"/>
</dbReference>